<dbReference type="PANTHER" id="PTHR34613">
    <property type="entry name" value="SLL0800 PROTEIN"/>
    <property type="match status" value="1"/>
</dbReference>
<dbReference type="OrthoDB" id="1804564at2"/>
<name>A0A225D6N2_9BACT</name>
<evidence type="ECO:0000313" key="2">
    <source>
        <dbReference type="Proteomes" id="UP000214646"/>
    </source>
</evidence>
<keyword evidence="2" id="KW-1185">Reference proteome</keyword>
<organism evidence="1 2">
    <name type="scientific">Fimbriiglobus ruber</name>
    <dbReference type="NCBI Taxonomy" id="1908690"/>
    <lineage>
        <taxon>Bacteria</taxon>
        <taxon>Pseudomonadati</taxon>
        <taxon>Planctomycetota</taxon>
        <taxon>Planctomycetia</taxon>
        <taxon>Gemmatales</taxon>
        <taxon>Gemmataceae</taxon>
        <taxon>Fimbriiglobus</taxon>
    </lineage>
</organism>
<proteinExistence type="predicted"/>
<dbReference type="EMBL" id="NIDE01000017">
    <property type="protein sequence ID" value="OWK36643.1"/>
    <property type="molecule type" value="Genomic_DNA"/>
</dbReference>
<reference evidence="2" key="1">
    <citation type="submission" date="2017-06" db="EMBL/GenBank/DDBJ databases">
        <title>Genome analysis of Fimbriiglobus ruber SP5, the first member of the order Planctomycetales with confirmed chitinolytic capability.</title>
        <authorList>
            <person name="Ravin N.V."/>
            <person name="Rakitin A.L."/>
            <person name="Ivanova A.A."/>
            <person name="Beletsky A.V."/>
            <person name="Kulichevskaya I.S."/>
            <person name="Mardanov A.V."/>
            <person name="Dedysh S.N."/>
        </authorList>
    </citation>
    <scope>NUCLEOTIDE SEQUENCE [LARGE SCALE GENOMIC DNA]</scope>
    <source>
        <strain evidence="2">SP5</strain>
    </source>
</reference>
<evidence type="ECO:0000313" key="1">
    <source>
        <dbReference type="EMBL" id="OWK36643.1"/>
    </source>
</evidence>
<sequence length="293" mass="32403">MRQDKDRSGKWLLTHHGDAVLKLAGIDGFTAWRALQAETVAPRRLPDGLLEVRFPGEDEPTLVLVEIETYPSADADRQVLEDLLLVTLDHGITPDVVMLVLRPKGNQEATGFAERVSRRKTARLAASWNVTRLWELQADDLLAAGDVGLIPWVPLARTNDPPEDVLRRCKEALDRVTESRDRNGLIVVTKILASLAYPGHDFLNLYGGFQAMIESPLLDKVYKLMEEKAEQKTLTILREVIADTLVARFGADPAGLPELTTVTDEGQLKALHRVALTCPDVGAFVAEMARLTS</sequence>
<protein>
    <submittedName>
        <fullName evidence="1">Uncharacterized protein</fullName>
    </submittedName>
</protein>
<dbReference type="RefSeq" id="WP_088259624.1">
    <property type="nucleotide sequence ID" value="NZ_NIDE01000017.1"/>
</dbReference>
<accession>A0A225D6N2</accession>
<dbReference type="PANTHER" id="PTHR34613:SF1">
    <property type="entry name" value="SLL6017 PROTEIN"/>
    <property type="match status" value="1"/>
</dbReference>
<dbReference type="Proteomes" id="UP000214646">
    <property type="component" value="Unassembled WGS sequence"/>
</dbReference>
<gene>
    <name evidence="1" type="ORF">FRUB_09206</name>
</gene>
<comment type="caution">
    <text evidence="1">The sequence shown here is derived from an EMBL/GenBank/DDBJ whole genome shotgun (WGS) entry which is preliminary data.</text>
</comment>
<dbReference type="AlphaFoldDB" id="A0A225D6N2"/>